<dbReference type="GO" id="GO:0030246">
    <property type="term" value="F:carbohydrate binding"/>
    <property type="evidence" value="ECO:0007669"/>
    <property type="project" value="InterPro"/>
</dbReference>
<evidence type="ECO:0000313" key="4">
    <source>
        <dbReference type="EMBL" id="EFI83965.1"/>
    </source>
</evidence>
<comment type="caution">
    <text evidence="4">The sequence shown here is derived from an EMBL/GenBank/DDBJ whole genome shotgun (WGS) entry which is preliminary data.</text>
</comment>
<dbReference type="EMBL" id="ACCR02000003">
    <property type="protein sequence ID" value="EFI83965.1"/>
    <property type="molecule type" value="Genomic_DNA"/>
</dbReference>
<accession>D7UW11</accession>
<sequence length="329" mass="37692">MSLFFKGGKSLHTYTLENDAIHLEFLDHGGIITKLINRKTNTNYVLHYTDIEKYVQNPHFFGTMIGRNAGRTFPPFYRNAVGDLVTLDQNEGGIHLHGGKHGLHQVKWQVERIDTDRYSLTYQDDSSDYEPASIQIIYKLQANHFIIEISGYAAEPTVFNLTNHMYFNLNQETAATIETHWLQTEDAKLQLIDEQCVPTGELADLDDPLYQAFDFRTRKQVGEALQIGTELSEICAGGIDLAYYFPKKSETVPRIILQSADRKNQLKIRTNQEAAVIYTLNKVAEPNQENIRKFGGITFEMQRLPNYLQSGSADKLRQHYTAFTDYELI</sequence>
<dbReference type="AlphaFoldDB" id="D7UW11"/>
<dbReference type="InterPro" id="IPR011013">
    <property type="entry name" value="Gal_mutarotase_sf_dom"/>
</dbReference>
<keyword evidence="4" id="KW-0413">Isomerase</keyword>
<dbReference type="GO" id="GO:0033499">
    <property type="term" value="P:galactose catabolic process via UDP-galactose, Leloir pathway"/>
    <property type="evidence" value="ECO:0007669"/>
    <property type="project" value="TreeGrafter"/>
</dbReference>
<dbReference type="Gene3D" id="2.70.98.10">
    <property type="match status" value="1"/>
</dbReference>
<reference evidence="4" key="1">
    <citation type="submission" date="2010-06" db="EMBL/GenBank/DDBJ databases">
        <authorList>
            <person name="Muzny D."/>
            <person name="Qin X."/>
            <person name="Buhay C."/>
            <person name="Dugan-Rocha S."/>
            <person name="Ding Y."/>
            <person name="Chen G."/>
            <person name="Hawes A."/>
            <person name="Holder M."/>
            <person name="Jhangiani S."/>
            <person name="Johnson A."/>
            <person name="Khan Z."/>
            <person name="Li Z."/>
            <person name="Liu W."/>
            <person name="Liu X."/>
            <person name="Perez L."/>
            <person name="Shen H."/>
            <person name="Wang Q."/>
            <person name="Watt J."/>
            <person name="Xi L."/>
            <person name="Xin Y."/>
            <person name="Zhou J."/>
            <person name="Deng J."/>
            <person name="Jiang H."/>
            <person name="Liu Y."/>
            <person name="Qu J."/>
            <person name="Song X.-Z."/>
            <person name="Zhang L."/>
            <person name="Villasana D."/>
            <person name="Johnson A."/>
            <person name="Liu J."/>
            <person name="Liyanage D."/>
            <person name="Lorensuhewa L."/>
            <person name="Robinson T."/>
            <person name="Song A."/>
            <person name="Song B.-B."/>
            <person name="Dinh H."/>
            <person name="Thornton R."/>
            <person name="Coyle M."/>
            <person name="Francisco L."/>
            <person name="Jackson L."/>
            <person name="Javaid M."/>
            <person name="Korchina V."/>
            <person name="Kovar C."/>
            <person name="Mata R."/>
            <person name="Mathew T."/>
            <person name="Ngo R."/>
            <person name="Nguyen L."/>
            <person name="Nguyen N."/>
            <person name="Okwuonu G."/>
            <person name="Ongeri F."/>
            <person name="Pham C."/>
            <person name="Simmons D."/>
            <person name="Wilczek-Boney K."/>
            <person name="Hale W."/>
            <person name="Jakkamsetti A."/>
            <person name="Pham P."/>
            <person name="Ruth R."/>
            <person name="San Lucas F."/>
            <person name="Warren J."/>
            <person name="Zhang J."/>
            <person name="Zhao Z."/>
            <person name="Zhou C."/>
            <person name="Zhu D."/>
            <person name="Lee S."/>
            <person name="Bess C."/>
            <person name="Blankenburg K."/>
            <person name="Forbes L."/>
            <person name="Fu Q."/>
            <person name="Gubbala S."/>
            <person name="Hirani K."/>
            <person name="Jayaseelan J.C."/>
            <person name="Lara F."/>
            <person name="Munidasa M."/>
            <person name="Palculict T."/>
            <person name="Patil S."/>
            <person name="Pu L.-L."/>
            <person name="Saada N."/>
            <person name="Tang L."/>
            <person name="Weissenberger G."/>
            <person name="Zhu Y."/>
            <person name="Hemphill L."/>
            <person name="Shang Y."/>
            <person name="Youmans B."/>
            <person name="Ayvaz T."/>
            <person name="Ross M."/>
            <person name="Santibanez J."/>
            <person name="Aqrawi P."/>
            <person name="Gross S."/>
            <person name="Joshi V."/>
            <person name="Fowler G."/>
            <person name="Nazareth L."/>
            <person name="Reid J."/>
            <person name="Worley K."/>
            <person name="Petrosino J."/>
            <person name="Highlander S."/>
            <person name="Gibbs R."/>
        </authorList>
    </citation>
    <scope>NUCLEOTIDE SEQUENCE [LARGE SCALE GENOMIC DNA]</scope>
    <source>
        <strain evidence="4">DSM 20601</strain>
    </source>
</reference>
<dbReference type="GO" id="GO:0004034">
    <property type="term" value="F:aldose 1-epimerase activity"/>
    <property type="evidence" value="ECO:0007669"/>
    <property type="project" value="TreeGrafter"/>
</dbReference>
<dbReference type="Proteomes" id="UP000010119">
    <property type="component" value="Unassembled WGS sequence"/>
</dbReference>
<evidence type="ECO:0000256" key="3">
    <source>
        <dbReference type="ARBA" id="ARBA00033373"/>
    </source>
</evidence>
<proteinExistence type="predicted"/>
<evidence type="ECO:0000256" key="1">
    <source>
        <dbReference type="ARBA" id="ARBA00014165"/>
    </source>
</evidence>
<evidence type="ECO:0000256" key="2">
    <source>
        <dbReference type="ARBA" id="ARBA00032300"/>
    </source>
</evidence>
<dbReference type="SUPFAM" id="SSF74650">
    <property type="entry name" value="Galactose mutarotase-like"/>
    <property type="match status" value="1"/>
</dbReference>
<dbReference type="InterPro" id="IPR014718">
    <property type="entry name" value="GH-type_carb-bd"/>
</dbReference>
<dbReference type="HOGENOM" id="CLU_031753_1_1_9"/>
<gene>
    <name evidence="4" type="ORF">HMPREF0556_10518</name>
</gene>
<dbReference type="GO" id="GO:0005737">
    <property type="term" value="C:cytoplasm"/>
    <property type="evidence" value="ECO:0007669"/>
    <property type="project" value="TreeGrafter"/>
</dbReference>
<protein>
    <recommendedName>
        <fullName evidence="1">Aldose 1-epimerase</fullName>
    </recommendedName>
    <alternativeName>
        <fullName evidence="3">Galactose mutarotase</fullName>
    </alternativeName>
    <alternativeName>
        <fullName evidence="2">Type-1 mutarotase</fullName>
    </alternativeName>
</protein>
<dbReference type="Pfam" id="PF01263">
    <property type="entry name" value="Aldose_epim"/>
    <property type="match status" value="1"/>
</dbReference>
<dbReference type="InterPro" id="IPR008183">
    <property type="entry name" value="Aldose_1/G6P_1-epimerase"/>
</dbReference>
<dbReference type="GO" id="GO:0006006">
    <property type="term" value="P:glucose metabolic process"/>
    <property type="evidence" value="ECO:0007669"/>
    <property type="project" value="TreeGrafter"/>
</dbReference>
<dbReference type="PANTHER" id="PTHR10091:SF0">
    <property type="entry name" value="GALACTOSE MUTAROTASE"/>
    <property type="match status" value="1"/>
</dbReference>
<dbReference type="PROSITE" id="PS00545">
    <property type="entry name" value="ALDOSE_1_EPIMERASE"/>
    <property type="match status" value="1"/>
</dbReference>
<dbReference type="STRING" id="525367.HMPREF0556_10518"/>
<organism evidence="4 5">
    <name type="scientific">Listeria grayi DSM 20601</name>
    <dbReference type="NCBI Taxonomy" id="525367"/>
    <lineage>
        <taxon>Bacteria</taxon>
        <taxon>Bacillati</taxon>
        <taxon>Bacillota</taxon>
        <taxon>Bacilli</taxon>
        <taxon>Bacillales</taxon>
        <taxon>Listeriaceae</taxon>
        <taxon>Listeria</taxon>
    </lineage>
</organism>
<dbReference type="InterPro" id="IPR018052">
    <property type="entry name" value="Ald1_epimerase_CS"/>
</dbReference>
<name>D7UW11_LISGR</name>
<keyword evidence="5" id="KW-1185">Reference proteome</keyword>
<dbReference type="eggNOG" id="COG2017">
    <property type="taxonomic scope" value="Bacteria"/>
</dbReference>
<dbReference type="PANTHER" id="PTHR10091">
    <property type="entry name" value="ALDOSE-1-EPIMERASE"/>
    <property type="match status" value="1"/>
</dbReference>
<evidence type="ECO:0000313" key="5">
    <source>
        <dbReference type="Proteomes" id="UP000010119"/>
    </source>
</evidence>